<evidence type="ECO:0000256" key="3">
    <source>
        <dbReference type="ARBA" id="ARBA00022525"/>
    </source>
</evidence>
<dbReference type="Pfam" id="PF13841">
    <property type="entry name" value="Defensin_beta_2"/>
    <property type="match status" value="1"/>
</dbReference>
<feature type="chain" id="PRO_5041015783" description="Beta-defensin" evidence="9">
    <location>
        <begin position="17"/>
        <end position="83"/>
    </location>
</feature>
<accession>A0A2K6EM14</accession>
<comment type="function">
    <text evidence="9">Has antibacterial activity.</text>
</comment>
<gene>
    <name evidence="11" type="primary">DEFB113</name>
</gene>
<evidence type="ECO:0000256" key="6">
    <source>
        <dbReference type="ARBA" id="ARBA00022940"/>
    </source>
</evidence>
<evidence type="ECO:0000313" key="12">
    <source>
        <dbReference type="Proteomes" id="UP000233160"/>
    </source>
</evidence>
<feature type="signal peptide" evidence="9">
    <location>
        <begin position="1"/>
        <end position="16"/>
    </location>
</feature>
<organism evidence="11 12">
    <name type="scientific">Propithecus coquereli</name>
    <name type="common">Coquerel's sifaka</name>
    <name type="synonym">Propithecus verreauxi coquereli</name>
    <dbReference type="NCBI Taxonomy" id="379532"/>
    <lineage>
        <taxon>Eukaryota</taxon>
        <taxon>Metazoa</taxon>
        <taxon>Chordata</taxon>
        <taxon>Craniata</taxon>
        <taxon>Vertebrata</taxon>
        <taxon>Euteleostomi</taxon>
        <taxon>Mammalia</taxon>
        <taxon>Eutheria</taxon>
        <taxon>Euarchontoglires</taxon>
        <taxon>Primates</taxon>
        <taxon>Strepsirrhini</taxon>
        <taxon>Lemuriformes</taxon>
        <taxon>Indriidae</taxon>
        <taxon>Propithecus</taxon>
    </lineage>
</organism>
<proteinExistence type="inferred from homology"/>
<dbReference type="InterPro" id="IPR025933">
    <property type="entry name" value="Beta_defensin_dom"/>
</dbReference>
<dbReference type="AlphaFoldDB" id="A0A2K6EM14"/>
<evidence type="ECO:0000256" key="8">
    <source>
        <dbReference type="ARBA" id="ARBA00023157"/>
    </source>
</evidence>
<dbReference type="STRING" id="379532.ENSPCOP00000002770"/>
<sequence length="83" mass="9702">MKILCIFLTFVFTVSCGLSVLQKRPKGVAERKRECHLVRGACKPECNTWEYRFTYCDLEPCCVVREYNKPVAKRIGTKLRELQ</sequence>
<keyword evidence="8" id="KW-1015">Disulfide bond</keyword>
<protein>
    <recommendedName>
        <fullName evidence="9">Beta-defensin</fullName>
    </recommendedName>
</protein>
<evidence type="ECO:0000256" key="4">
    <source>
        <dbReference type="ARBA" id="ARBA00022529"/>
    </source>
</evidence>
<keyword evidence="12" id="KW-1185">Reference proteome</keyword>
<keyword evidence="6 9" id="KW-0211">Defensin</keyword>
<evidence type="ECO:0000313" key="11">
    <source>
        <dbReference type="Ensembl" id="ENSPCOP00000002770.1"/>
    </source>
</evidence>
<evidence type="ECO:0000256" key="2">
    <source>
        <dbReference type="ARBA" id="ARBA00007371"/>
    </source>
</evidence>
<dbReference type="GO" id="GO:0045087">
    <property type="term" value="P:innate immune response"/>
    <property type="evidence" value="ECO:0007669"/>
    <property type="project" value="InterPro"/>
</dbReference>
<dbReference type="Proteomes" id="UP000233160">
    <property type="component" value="Unassembled WGS sequence"/>
</dbReference>
<keyword evidence="5 9" id="KW-0732">Signal</keyword>
<evidence type="ECO:0000256" key="5">
    <source>
        <dbReference type="ARBA" id="ARBA00022729"/>
    </source>
</evidence>
<evidence type="ECO:0000256" key="9">
    <source>
        <dbReference type="RuleBase" id="RU231113"/>
    </source>
</evidence>
<evidence type="ECO:0000256" key="7">
    <source>
        <dbReference type="ARBA" id="ARBA00023022"/>
    </source>
</evidence>
<dbReference type="PANTHER" id="PTHR39411">
    <property type="entry name" value="BETA-DEFENSIN 113"/>
    <property type="match status" value="1"/>
</dbReference>
<comment type="similarity">
    <text evidence="2 9">Belongs to the beta-defensin family.</text>
</comment>
<dbReference type="PANTHER" id="PTHR39411:SF1">
    <property type="entry name" value="BETA-DEFENSIN 113"/>
    <property type="match status" value="1"/>
</dbReference>
<dbReference type="Ensembl" id="ENSPCOT00000009630.1">
    <property type="protein sequence ID" value="ENSPCOP00000002770.1"/>
    <property type="gene ID" value="ENSPCOG00000008487.1"/>
</dbReference>
<keyword evidence="4 9" id="KW-0929">Antimicrobial</keyword>
<feature type="domain" description="Beta-defensin" evidence="10">
    <location>
        <begin position="34"/>
        <end position="62"/>
    </location>
</feature>
<name>A0A2K6EM14_PROCO</name>
<dbReference type="PROSITE" id="PS51257">
    <property type="entry name" value="PROKAR_LIPOPROTEIN"/>
    <property type="match status" value="1"/>
</dbReference>
<evidence type="ECO:0000259" key="10">
    <source>
        <dbReference type="Pfam" id="PF13841"/>
    </source>
</evidence>
<keyword evidence="3 9" id="KW-0964">Secreted</keyword>
<keyword evidence="7 9" id="KW-0044">Antibiotic</keyword>
<evidence type="ECO:0000256" key="1">
    <source>
        <dbReference type="ARBA" id="ARBA00004613"/>
    </source>
</evidence>
<reference evidence="11" key="1">
    <citation type="submission" date="2025-08" db="UniProtKB">
        <authorList>
            <consortium name="Ensembl"/>
        </authorList>
    </citation>
    <scope>IDENTIFICATION</scope>
</reference>
<comment type="subcellular location">
    <subcellularLocation>
        <location evidence="1 9">Secreted</location>
    </subcellularLocation>
</comment>
<reference evidence="11" key="2">
    <citation type="submission" date="2025-09" db="UniProtKB">
        <authorList>
            <consortium name="Ensembl"/>
        </authorList>
    </citation>
    <scope>IDENTIFICATION</scope>
</reference>
<dbReference type="GO" id="GO:0042742">
    <property type="term" value="P:defense response to bacterium"/>
    <property type="evidence" value="ECO:0007669"/>
    <property type="project" value="UniProtKB-UniRule"/>
</dbReference>
<dbReference type="GO" id="GO:0005576">
    <property type="term" value="C:extracellular region"/>
    <property type="evidence" value="ECO:0007669"/>
    <property type="project" value="UniProtKB-SubCell"/>
</dbReference>
<dbReference type="OMA" id="GACKPEC"/>
<dbReference type="GeneTree" id="ENSGT00400000023306"/>